<evidence type="ECO:0000256" key="3">
    <source>
        <dbReference type="ARBA" id="ARBA00022729"/>
    </source>
</evidence>
<evidence type="ECO:0000256" key="2">
    <source>
        <dbReference type="ARBA" id="ARBA00005695"/>
    </source>
</evidence>
<dbReference type="EMBL" id="OBML01000002">
    <property type="protein sequence ID" value="SOB96661.1"/>
    <property type="molecule type" value="Genomic_DNA"/>
</dbReference>
<dbReference type="InterPro" id="IPR000914">
    <property type="entry name" value="SBP_5_dom"/>
</dbReference>
<evidence type="ECO:0000313" key="6">
    <source>
        <dbReference type="EMBL" id="SOB96661.1"/>
    </source>
</evidence>
<dbReference type="PROSITE" id="PS51318">
    <property type="entry name" value="TAT"/>
    <property type="match status" value="1"/>
</dbReference>
<evidence type="ECO:0000259" key="5">
    <source>
        <dbReference type="Pfam" id="PF00496"/>
    </source>
</evidence>
<keyword evidence="3 4" id="KW-0732">Signal</keyword>
<dbReference type="PIRSF" id="PIRSF002741">
    <property type="entry name" value="MppA"/>
    <property type="match status" value="1"/>
</dbReference>
<reference evidence="6 7" key="1">
    <citation type="submission" date="2017-08" db="EMBL/GenBank/DDBJ databases">
        <authorList>
            <person name="de Groot N.N."/>
        </authorList>
    </citation>
    <scope>NUCLEOTIDE SEQUENCE [LARGE SCALE GENOMIC DNA]</scope>
    <source>
        <strain evidence="6 7">USBA 352</strain>
    </source>
</reference>
<keyword evidence="7" id="KW-1185">Reference proteome</keyword>
<dbReference type="GO" id="GO:0015833">
    <property type="term" value="P:peptide transport"/>
    <property type="evidence" value="ECO:0007669"/>
    <property type="project" value="TreeGrafter"/>
</dbReference>
<proteinExistence type="inferred from homology"/>
<dbReference type="InterPro" id="IPR006311">
    <property type="entry name" value="TAT_signal"/>
</dbReference>
<dbReference type="Gene3D" id="3.10.105.10">
    <property type="entry name" value="Dipeptide-binding Protein, Domain 3"/>
    <property type="match status" value="1"/>
</dbReference>
<organism evidence="6 7">
    <name type="scientific">Stappia indica</name>
    <dbReference type="NCBI Taxonomy" id="538381"/>
    <lineage>
        <taxon>Bacteria</taxon>
        <taxon>Pseudomonadati</taxon>
        <taxon>Pseudomonadota</taxon>
        <taxon>Alphaproteobacteria</taxon>
        <taxon>Hyphomicrobiales</taxon>
        <taxon>Stappiaceae</taxon>
        <taxon>Stappia</taxon>
    </lineage>
</organism>
<feature type="domain" description="Solute-binding protein family 5" evidence="5">
    <location>
        <begin position="79"/>
        <end position="408"/>
    </location>
</feature>
<dbReference type="AlphaFoldDB" id="A0A285RRD0"/>
<dbReference type="Pfam" id="PF00496">
    <property type="entry name" value="SBP_bac_5"/>
    <property type="match status" value="1"/>
</dbReference>
<dbReference type="SUPFAM" id="SSF53850">
    <property type="entry name" value="Periplasmic binding protein-like II"/>
    <property type="match status" value="1"/>
</dbReference>
<dbReference type="InterPro" id="IPR039424">
    <property type="entry name" value="SBP_5"/>
</dbReference>
<dbReference type="CDD" id="cd08494">
    <property type="entry name" value="PBP2_NikA_DppA_OppA_like_6"/>
    <property type="match status" value="1"/>
</dbReference>
<dbReference type="Proteomes" id="UP000219331">
    <property type="component" value="Unassembled WGS sequence"/>
</dbReference>
<dbReference type="Gene3D" id="3.40.190.10">
    <property type="entry name" value="Periplasmic binding protein-like II"/>
    <property type="match status" value="1"/>
</dbReference>
<dbReference type="GO" id="GO:0043190">
    <property type="term" value="C:ATP-binding cassette (ABC) transporter complex"/>
    <property type="evidence" value="ECO:0007669"/>
    <property type="project" value="InterPro"/>
</dbReference>
<evidence type="ECO:0000256" key="4">
    <source>
        <dbReference type="SAM" id="SignalP"/>
    </source>
</evidence>
<name>A0A285RRD0_9HYPH</name>
<dbReference type="OrthoDB" id="9803988at2"/>
<evidence type="ECO:0000256" key="1">
    <source>
        <dbReference type="ARBA" id="ARBA00004418"/>
    </source>
</evidence>
<feature type="chain" id="PRO_5012357443" evidence="4">
    <location>
        <begin position="31"/>
        <end position="501"/>
    </location>
</feature>
<accession>A0A285RRD0</accession>
<evidence type="ECO:0000313" key="7">
    <source>
        <dbReference type="Proteomes" id="UP000219331"/>
    </source>
</evidence>
<dbReference type="GO" id="GO:1904680">
    <property type="term" value="F:peptide transmembrane transporter activity"/>
    <property type="evidence" value="ECO:0007669"/>
    <property type="project" value="TreeGrafter"/>
</dbReference>
<feature type="signal peptide" evidence="4">
    <location>
        <begin position="1"/>
        <end position="30"/>
    </location>
</feature>
<dbReference type="RefSeq" id="WP_097174045.1">
    <property type="nucleotide sequence ID" value="NZ_OBML01000002.1"/>
</dbReference>
<dbReference type="InterPro" id="IPR030678">
    <property type="entry name" value="Peptide/Ni-bd"/>
</dbReference>
<protein>
    <submittedName>
        <fullName evidence="6">Peptide/nickel transport system substrate-binding protein</fullName>
    </submittedName>
</protein>
<comment type="similarity">
    <text evidence="2">Belongs to the bacterial solute-binding protein 5 family.</text>
</comment>
<sequence length="501" mass="54760">MTGRFTRRGVLATALAAMLAATAPITQASAQTIRTDVNIGVRLEPPHLDPTAGAAAAIDEITYANIFEGLTRIDAEGAVKPWLAKSWEISEDGLTYTFLLQEGVKFHDGTDFDANDAKFSLDRARGEFSTNAQKPLFEGIGEVEVVDPTTLKVTLKKPNGAFLFNLGWGDAAMVAEETASSNTSKPIGTGPFKLVQWVQGDRIELAKNAEYWGEPAQLDRATFRIIADPAAELAALMAGDIDAFPNFQATENLPMLAADPRFTVAVGSTEGETILAMNNKKGPLADVRVRRAISHAVDRQAVIDGAMFGNGTPIGSHFAPHHPAYVDLTDTYPLDLDKAKALLAEAGYADGFKATLKLPPPTYARRGGELIASDLKKIGIELEIVPLEWAQWLSEVFKNKDFDFTIISHTEPMDINIYGRKDYYFQYDSEAFDKVMAELETTTEEQARYKLLGDAQRIIAEDAVNVFLFQLAKAGVWSANLKGMWVNSPIQANDLTGVHWE</sequence>
<dbReference type="GO" id="GO:0030288">
    <property type="term" value="C:outer membrane-bounded periplasmic space"/>
    <property type="evidence" value="ECO:0007669"/>
    <property type="project" value="UniProtKB-ARBA"/>
</dbReference>
<dbReference type="PANTHER" id="PTHR30290">
    <property type="entry name" value="PERIPLASMIC BINDING COMPONENT OF ABC TRANSPORTER"/>
    <property type="match status" value="1"/>
</dbReference>
<comment type="subcellular location">
    <subcellularLocation>
        <location evidence="1">Periplasm</location>
    </subcellularLocation>
</comment>
<dbReference type="STRING" id="538381.GCA_001696535_03244"/>
<gene>
    <name evidence="6" type="ORF">SAMN05421512_102275</name>
</gene>
<dbReference type="PANTHER" id="PTHR30290:SF38">
    <property type="entry name" value="D,D-DIPEPTIDE-BINDING PERIPLASMIC PROTEIN DDPA-RELATED"/>
    <property type="match status" value="1"/>
</dbReference>
<dbReference type="Gene3D" id="3.90.76.10">
    <property type="entry name" value="Dipeptide-binding Protein, Domain 1"/>
    <property type="match status" value="1"/>
</dbReference>